<dbReference type="CDD" id="cd01300">
    <property type="entry name" value="YtcJ_like"/>
    <property type="match status" value="1"/>
</dbReference>
<accession>A0ABS2Q3J3</accession>
<dbReference type="InterPro" id="IPR013108">
    <property type="entry name" value="Amidohydro_3"/>
</dbReference>
<dbReference type="Pfam" id="PF07969">
    <property type="entry name" value="Amidohydro_3"/>
    <property type="match status" value="1"/>
</dbReference>
<evidence type="ECO:0000313" key="2">
    <source>
        <dbReference type="EMBL" id="MBM7646249.1"/>
    </source>
</evidence>
<protein>
    <submittedName>
        <fullName evidence="2">Amidohydrolase YtcJ</fullName>
    </submittedName>
</protein>
<dbReference type="Proteomes" id="UP000808914">
    <property type="component" value="Unassembled WGS sequence"/>
</dbReference>
<dbReference type="RefSeq" id="WP_205004142.1">
    <property type="nucleotide sequence ID" value="NZ_JAFBER010000018.1"/>
</dbReference>
<dbReference type="PANTHER" id="PTHR22642:SF2">
    <property type="entry name" value="PROTEIN LONG AFTER FAR-RED 3"/>
    <property type="match status" value="1"/>
</dbReference>
<comment type="caution">
    <text evidence="2">The sequence shown here is derived from an EMBL/GenBank/DDBJ whole genome shotgun (WGS) entry which is preliminary data.</text>
</comment>
<dbReference type="SUPFAM" id="SSF51338">
    <property type="entry name" value="Composite domain of metallo-dependent hydrolases"/>
    <property type="match status" value="1"/>
</dbReference>
<gene>
    <name evidence="2" type="ORF">JOD45_002477</name>
</gene>
<organism evidence="2 3">
    <name type="scientific">Scopulibacillus daqui</name>
    <dbReference type="NCBI Taxonomy" id="1469162"/>
    <lineage>
        <taxon>Bacteria</taxon>
        <taxon>Bacillati</taxon>
        <taxon>Bacillota</taxon>
        <taxon>Bacilli</taxon>
        <taxon>Bacillales</taxon>
        <taxon>Sporolactobacillaceae</taxon>
        <taxon>Scopulibacillus</taxon>
    </lineage>
</organism>
<reference evidence="2 3" key="1">
    <citation type="submission" date="2021-01" db="EMBL/GenBank/DDBJ databases">
        <title>Genomic Encyclopedia of Type Strains, Phase IV (KMG-IV): sequencing the most valuable type-strain genomes for metagenomic binning, comparative biology and taxonomic classification.</title>
        <authorList>
            <person name="Goeker M."/>
        </authorList>
    </citation>
    <scope>NUCLEOTIDE SEQUENCE [LARGE SCALE GENOMIC DNA]</scope>
    <source>
        <strain evidence="2 3">DSM 28236</strain>
    </source>
</reference>
<dbReference type="PANTHER" id="PTHR22642">
    <property type="entry name" value="IMIDAZOLONEPROPIONASE"/>
    <property type="match status" value="1"/>
</dbReference>
<dbReference type="InterPro" id="IPR033932">
    <property type="entry name" value="YtcJ-like"/>
</dbReference>
<keyword evidence="3" id="KW-1185">Reference proteome</keyword>
<evidence type="ECO:0000313" key="3">
    <source>
        <dbReference type="Proteomes" id="UP000808914"/>
    </source>
</evidence>
<dbReference type="Gene3D" id="3.10.310.70">
    <property type="match status" value="1"/>
</dbReference>
<feature type="domain" description="Amidohydrolase 3" evidence="1">
    <location>
        <begin position="62"/>
        <end position="539"/>
    </location>
</feature>
<evidence type="ECO:0000259" key="1">
    <source>
        <dbReference type="Pfam" id="PF07969"/>
    </source>
</evidence>
<dbReference type="EMBL" id="JAFBER010000018">
    <property type="protein sequence ID" value="MBM7646249.1"/>
    <property type="molecule type" value="Genomic_DNA"/>
</dbReference>
<name>A0ABS2Q3J3_9BACL</name>
<dbReference type="InterPro" id="IPR011059">
    <property type="entry name" value="Metal-dep_hydrolase_composite"/>
</dbReference>
<dbReference type="InterPro" id="IPR032466">
    <property type="entry name" value="Metal_Hydrolase"/>
</dbReference>
<proteinExistence type="predicted"/>
<sequence length="549" mass="61416">MSTLPKADIVLSSDAIFTGLSDEPFNGSIAIKDKYIVAVGSQEEIKAYIGPGTKVYEFGDQLIMPGFQDFHIHLFLGSLAEESVSLKTAKSENEAAEMVKKFADTRPNDQWIFGFEWYHIYWDNKKLPHRSSLDRLIPDRPVLLLNAECHGAWLNSKALETLGIDKNTPSPPYGEIVKDEHGHPTGFLYETAMKLAEKAFHSIPKARKASLLQSFLDKAARLGITTVSDMLPLPGLELGDLDLYKAFEQQNRLTARIQFLSILDGNLERPKYLRETFNSDKLKFSGLKQFLDGVPIAYTAYLVDPYNDRKDSKGDTLIPKDVVKDWVVKADAEGFRIRLHACGDGAVRLGLDCFEKARKINGARDSRHTIEHIEVIHPDDIDRFSELGVIASMQPEHLAAAETFSDNPYLSRLGKDRETFTWSIKTLQQRGATMAFGSDFPVVDLNPMIEIYRAVTRVFNDGEPEGGWNPEEKISLAEALRNYTSGSAYGGFREKELGTLEEGKLADVIVLDRNLFNVPAKEIRDAAVLMTIMDGKVVFESSKESASIK</sequence>
<dbReference type="Gene3D" id="3.20.20.140">
    <property type="entry name" value="Metal-dependent hydrolases"/>
    <property type="match status" value="1"/>
</dbReference>
<dbReference type="SUPFAM" id="SSF51556">
    <property type="entry name" value="Metallo-dependent hydrolases"/>
    <property type="match status" value="1"/>
</dbReference>
<dbReference type="Gene3D" id="2.30.40.10">
    <property type="entry name" value="Urease, subunit C, domain 1"/>
    <property type="match status" value="1"/>
</dbReference>